<dbReference type="Pfam" id="PF00420">
    <property type="entry name" value="Oxidored_q2"/>
    <property type="match status" value="1"/>
</dbReference>
<evidence type="ECO:0000256" key="5">
    <source>
        <dbReference type="ARBA" id="ARBA00022967"/>
    </source>
</evidence>
<comment type="subcellular location">
    <subcellularLocation>
        <location evidence="1">Membrane</location>
        <topology evidence="1">Multi-pass membrane protein</topology>
    </subcellularLocation>
</comment>
<evidence type="ECO:0000256" key="11">
    <source>
        <dbReference type="SAM" id="Phobius"/>
    </source>
</evidence>
<accession>W6MV58</accession>
<gene>
    <name evidence="12" type="primary">nad4l</name>
</gene>
<dbReference type="EMBL" id="HG799086">
    <property type="protein sequence ID" value="CDL72552.1"/>
    <property type="molecule type" value="Genomic_DNA"/>
</dbReference>
<dbReference type="InterPro" id="IPR039428">
    <property type="entry name" value="NUOK/Mnh_C1-like"/>
</dbReference>
<proteinExistence type="inferred from homology"/>
<reference evidence="12" key="1">
    <citation type="submission" date="2014-01" db="EMBL/GenBank/DDBJ databases">
        <authorList>
            <person name="Gan H."/>
        </authorList>
    </citation>
    <scope>NUCLEOTIDE SEQUENCE</scope>
</reference>
<dbReference type="GO" id="GO:0016020">
    <property type="term" value="C:membrane"/>
    <property type="evidence" value="ECO:0007669"/>
    <property type="project" value="UniProtKB-SubCell"/>
</dbReference>
<organism evidence="12">
    <name type="scientific">Engaeus lyelli</name>
    <dbReference type="NCBI Taxonomy" id="219696"/>
    <lineage>
        <taxon>Eukaryota</taxon>
        <taxon>Metazoa</taxon>
        <taxon>Ecdysozoa</taxon>
        <taxon>Arthropoda</taxon>
        <taxon>Crustacea</taxon>
        <taxon>Multicrustacea</taxon>
        <taxon>Malacostraca</taxon>
        <taxon>Eumalacostraca</taxon>
        <taxon>Eucarida</taxon>
        <taxon>Decapoda</taxon>
        <taxon>Pleocyemata</taxon>
        <taxon>Astacidea</taxon>
        <taxon>Parastacoidea</taxon>
        <taxon>Parastacidae</taxon>
        <taxon>Engaeus</taxon>
    </lineage>
</organism>
<reference evidence="12" key="2">
    <citation type="submission" date="2014-02" db="EMBL/GenBank/DDBJ databases">
        <title>Complete mitochondrial genome of Engaeus lyelli.</title>
        <authorList>
            <person name="Gan H.M."/>
            <person name="Tan M.H."/>
            <person name="Schultz M.B."/>
            <person name="Austin C.M."/>
        </authorList>
    </citation>
    <scope>NUCLEOTIDE SEQUENCE</scope>
</reference>
<evidence type="ECO:0000256" key="2">
    <source>
        <dbReference type="ARBA" id="ARBA00010519"/>
    </source>
</evidence>
<evidence type="ECO:0000256" key="4">
    <source>
        <dbReference type="ARBA" id="ARBA00022692"/>
    </source>
</evidence>
<evidence type="ECO:0000256" key="10">
    <source>
        <dbReference type="ARBA" id="ARBA00049551"/>
    </source>
</evidence>
<dbReference type="GO" id="GO:0008137">
    <property type="term" value="F:NADH dehydrogenase (ubiquinone) activity"/>
    <property type="evidence" value="ECO:0007669"/>
    <property type="project" value="UniProtKB-EC"/>
</dbReference>
<evidence type="ECO:0000256" key="6">
    <source>
        <dbReference type="ARBA" id="ARBA00022989"/>
    </source>
</evidence>
<geneLocation type="mitochondrion" evidence="12"/>
<evidence type="ECO:0000256" key="3">
    <source>
        <dbReference type="ARBA" id="ARBA00016612"/>
    </source>
</evidence>
<keyword evidence="8 11" id="KW-0472">Membrane</keyword>
<comment type="catalytic activity">
    <reaction evidence="10">
        <text>a ubiquinone + NADH + 5 H(+)(in) = a ubiquinol + NAD(+) + 4 H(+)(out)</text>
        <dbReference type="Rhea" id="RHEA:29091"/>
        <dbReference type="Rhea" id="RHEA-COMP:9565"/>
        <dbReference type="Rhea" id="RHEA-COMP:9566"/>
        <dbReference type="ChEBI" id="CHEBI:15378"/>
        <dbReference type="ChEBI" id="CHEBI:16389"/>
        <dbReference type="ChEBI" id="CHEBI:17976"/>
        <dbReference type="ChEBI" id="CHEBI:57540"/>
        <dbReference type="ChEBI" id="CHEBI:57945"/>
        <dbReference type="EC" id="7.1.1.2"/>
    </reaction>
</comment>
<dbReference type="Gene3D" id="1.10.287.3510">
    <property type="match status" value="1"/>
</dbReference>
<keyword evidence="6 11" id="KW-1133">Transmembrane helix</keyword>
<dbReference type="AlphaFoldDB" id="W6MV58"/>
<sequence length="86" mass="9274">MGGSGLNAFIFSHKHLLSVLLGLEFLMLSIFGMLSLEATSVGQEAYFVMFFLIMAACEGTLGLSLLVSVVRSYGNDYYSSFGVLSC</sequence>
<keyword evidence="5" id="KW-1278">Translocase</keyword>
<feature type="transmembrane region" description="Helical" evidence="11">
    <location>
        <begin position="46"/>
        <end position="70"/>
    </location>
</feature>
<evidence type="ECO:0000256" key="8">
    <source>
        <dbReference type="ARBA" id="ARBA00023136"/>
    </source>
</evidence>
<protein>
    <recommendedName>
        <fullName evidence="3">NADH-ubiquinone oxidoreductase chain 4L</fullName>
    </recommendedName>
    <alternativeName>
        <fullName evidence="9">NADH dehydrogenase subunit 4L</fullName>
    </alternativeName>
</protein>
<evidence type="ECO:0000256" key="9">
    <source>
        <dbReference type="ARBA" id="ARBA00031586"/>
    </source>
</evidence>
<evidence type="ECO:0000256" key="7">
    <source>
        <dbReference type="ARBA" id="ARBA00023027"/>
    </source>
</evidence>
<evidence type="ECO:0000256" key="1">
    <source>
        <dbReference type="ARBA" id="ARBA00004141"/>
    </source>
</evidence>
<keyword evidence="7" id="KW-0520">NAD</keyword>
<comment type="similarity">
    <text evidence="2">Belongs to the complex I subunit 4L family.</text>
</comment>
<keyword evidence="12" id="KW-0496">Mitochondrion</keyword>
<feature type="transmembrane region" description="Helical" evidence="11">
    <location>
        <begin position="15"/>
        <end position="34"/>
    </location>
</feature>
<evidence type="ECO:0000313" key="12">
    <source>
        <dbReference type="EMBL" id="CDL72552.1"/>
    </source>
</evidence>
<keyword evidence="4 11" id="KW-0812">Transmembrane</keyword>
<name>W6MV58_9EUCA</name>